<dbReference type="Proteomes" id="UP000619260">
    <property type="component" value="Unassembled WGS sequence"/>
</dbReference>
<dbReference type="AlphaFoldDB" id="A0A8J4DNX3"/>
<protein>
    <submittedName>
        <fullName evidence="2">Uncharacterized protein</fullName>
    </submittedName>
</protein>
<feature type="region of interest" description="Disordered" evidence="1">
    <location>
        <begin position="1"/>
        <end position="20"/>
    </location>
</feature>
<gene>
    <name evidence="2" type="ORF">Val02_17900</name>
</gene>
<comment type="caution">
    <text evidence="2">The sequence shown here is derived from an EMBL/GenBank/DDBJ whole genome shotgun (WGS) entry which is preliminary data.</text>
</comment>
<keyword evidence="3" id="KW-1185">Reference proteome</keyword>
<name>A0A8J4DNX3_9ACTN</name>
<sequence length="57" mass="6229">MSCVSPHYLGGDARARRSGSGLGDIDLGFDTGRFAWYLLVSGSREWPWLVPIRTCAA</sequence>
<accession>A0A8J4DNX3</accession>
<evidence type="ECO:0000313" key="2">
    <source>
        <dbReference type="EMBL" id="GIJ44904.1"/>
    </source>
</evidence>
<organism evidence="2 3">
    <name type="scientific">Virgisporangium aliadipatigenens</name>
    <dbReference type="NCBI Taxonomy" id="741659"/>
    <lineage>
        <taxon>Bacteria</taxon>
        <taxon>Bacillati</taxon>
        <taxon>Actinomycetota</taxon>
        <taxon>Actinomycetes</taxon>
        <taxon>Micromonosporales</taxon>
        <taxon>Micromonosporaceae</taxon>
        <taxon>Virgisporangium</taxon>
    </lineage>
</organism>
<evidence type="ECO:0000313" key="3">
    <source>
        <dbReference type="Proteomes" id="UP000619260"/>
    </source>
</evidence>
<reference evidence="2" key="1">
    <citation type="submission" date="2021-01" db="EMBL/GenBank/DDBJ databases">
        <title>Whole genome shotgun sequence of Virgisporangium aliadipatigenens NBRC 105644.</title>
        <authorList>
            <person name="Komaki H."/>
            <person name="Tamura T."/>
        </authorList>
    </citation>
    <scope>NUCLEOTIDE SEQUENCE</scope>
    <source>
        <strain evidence="2">NBRC 105644</strain>
    </source>
</reference>
<evidence type="ECO:0000256" key="1">
    <source>
        <dbReference type="SAM" id="MobiDB-lite"/>
    </source>
</evidence>
<dbReference type="EMBL" id="BOPF01000005">
    <property type="protein sequence ID" value="GIJ44904.1"/>
    <property type="molecule type" value="Genomic_DNA"/>
</dbReference>
<proteinExistence type="predicted"/>